<evidence type="ECO:0000256" key="12">
    <source>
        <dbReference type="ARBA" id="ARBA00048305"/>
    </source>
</evidence>
<dbReference type="InterPro" id="IPR036188">
    <property type="entry name" value="FAD/NAD-bd_sf"/>
</dbReference>
<dbReference type="Gene3D" id="3.50.50.60">
    <property type="entry name" value="FAD/NAD(P)-binding domain"/>
    <property type="match status" value="1"/>
</dbReference>
<dbReference type="UniPathway" id="UPA00253">
    <property type="reaction ID" value="UER00326"/>
</dbReference>
<comment type="cofactor">
    <cofactor evidence="1">
        <name>FAD</name>
        <dbReference type="ChEBI" id="CHEBI:57692"/>
    </cofactor>
</comment>
<evidence type="ECO:0000256" key="9">
    <source>
        <dbReference type="ARBA" id="ARBA00023002"/>
    </source>
</evidence>
<dbReference type="GO" id="GO:0033765">
    <property type="term" value="F:steroid dehydrogenase activity, acting on the CH-CH group of donors"/>
    <property type="evidence" value="ECO:0007669"/>
    <property type="project" value="UniProtKB-ARBA"/>
</dbReference>
<keyword evidence="9" id="KW-0560">Oxidoreductase</keyword>
<dbReference type="SUPFAM" id="SSF56425">
    <property type="entry name" value="Succinate dehydrogenase/fumarate reductase flavoprotein, catalytic domain"/>
    <property type="match status" value="1"/>
</dbReference>
<dbReference type="RefSeq" id="WP_119424043.1">
    <property type="nucleotide sequence ID" value="NZ_QQXK01000007.1"/>
</dbReference>
<comment type="caution">
    <text evidence="15">The sequence shown here is derived from an EMBL/GenBank/DDBJ whole genome shotgun (WGS) entry which is preliminary data.</text>
</comment>
<evidence type="ECO:0000313" key="15">
    <source>
        <dbReference type="EMBL" id="RII42898.1"/>
    </source>
</evidence>
<dbReference type="SUPFAM" id="SSF51905">
    <property type="entry name" value="FAD/NAD(P)-binding domain"/>
    <property type="match status" value="1"/>
</dbReference>
<gene>
    <name evidence="15" type="ORF">DWB68_04995</name>
</gene>
<comment type="similarity">
    <text evidence="3">Belongs to the FAD-dependent oxidoreductase 2 family. NadB subfamily.</text>
</comment>
<evidence type="ECO:0000256" key="2">
    <source>
        <dbReference type="ARBA" id="ARBA00004950"/>
    </source>
</evidence>
<dbReference type="AlphaFoldDB" id="A0A399JBH5"/>
<dbReference type="EMBL" id="QQXK01000007">
    <property type="protein sequence ID" value="RII42898.1"/>
    <property type="molecule type" value="Genomic_DNA"/>
</dbReference>
<evidence type="ECO:0000256" key="13">
    <source>
        <dbReference type="SAM" id="MobiDB-lite"/>
    </source>
</evidence>
<evidence type="ECO:0000256" key="7">
    <source>
        <dbReference type="ARBA" id="ARBA00022642"/>
    </source>
</evidence>
<evidence type="ECO:0000259" key="14">
    <source>
        <dbReference type="Pfam" id="PF00890"/>
    </source>
</evidence>
<protein>
    <recommendedName>
        <fullName evidence="5">L-aspartate oxidase</fullName>
        <ecNumber evidence="4">1.4.3.16</ecNumber>
    </recommendedName>
    <alternativeName>
        <fullName evidence="11">Quinolinate synthase B</fullName>
    </alternativeName>
</protein>
<organism evidence="15 16">
    <name type="scientific">Galactobacter valiniphilus</name>
    <dbReference type="NCBI Taxonomy" id="2676122"/>
    <lineage>
        <taxon>Bacteria</taxon>
        <taxon>Bacillati</taxon>
        <taxon>Actinomycetota</taxon>
        <taxon>Actinomycetes</taxon>
        <taxon>Micrococcales</taxon>
        <taxon>Micrococcaceae</taxon>
        <taxon>Galactobacter</taxon>
    </lineage>
</organism>
<dbReference type="Pfam" id="PF00890">
    <property type="entry name" value="FAD_binding_2"/>
    <property type="match status" value="1"/>
</dbReference>
<dbReference type="GO" id="GO:0008734">
    <property type="term" value="F:L-aspartate oxidase activity"/>
    <property type="evidence" value="ECO:0007669"/>
    <property type="project" value="UniProtKB-EC"/>
</dbReference>
<evidence type="ECO:0000256" key="4">
    <source>
        <dbReference type="ARBA" id="ARBA00012173"/>
    </source>
</evidence>
<reference evidence="15 16" key="1">
    <citation type="submission" date="2018-07" db="EMBL/GenBank/DDBJ databases">
        <title>Arthrobacter sp. nov., isolated from raw cow's milk with high bacterial count.</title>
        <authorList>
            <person name="Hahne J."/>
            <person name="Isele D."/>
            <person name="Lipski A."/>
        </authorList>
    </citation>
    <scope>NUCLEOTIDE SEQUENCE [LARGE SCALE GENOMIC DNA]</scope>
    <source>
        <strain evidence="15 16">JZ R-35</strain>
    </source>
</reference>
<comment type="function">
    <text evidence="10">Catalyzes the oxidation of L-aspartate to iminoaspartate, the first step in the de novo biosynthesis of NAD(+).</text>
</comment>
<evidence type="ECO:0000256" key="8">
    <source>
        <dbReference type="ARBA" id="ARBA00022827"/>
    </source>
</evidence>
<dbReference type="GO" id="GO:0009435">
    <property type="term" value="P:NAD+ biosynthetic process"/>
    <property type="evidence" value="ECO:0007669"/>
    <property type="project" value="UniProtKB-UniPathway"/>
</dbReference>
<keyword evidence="7" id="KW-0662">Pyridine nucleotide biosynthesis</keyword>
<comment type="pathway">
    <text evidence="2">Cofactor biosynthesis; NAD(+) biosynthesis; iminoaspartate from L-aspartate (oxidase route): step 1/1.</text>
</comment>
<dbReference type="FunFam" id="3.90.700.10:FF:000002">
    <property type="entry name" value="L-aspartate oxidase"/>
    <property type="match status" value="1"/>
</dbReference>
<dbReference type="EC" id="1.4.3.16" evidence="4"/>
<feature type="domain" description="FAD-dependent oxidoreductase 2 FAD-binding" evidence="14">
    <location>
        <begin position="4"/>
        <end position="374"/>
    </location>
</feature>
<dbReference type="Gene3D" id="3.90.700.10">
    <property type="entry name" value="Succinate dehydrogenase/fumarate reductase flavoprotein, catalytic domain"/>
    <property type="match status" value="1"/>
</dbReference>
<keyword evidence="6" id="KW-0285">Flavoprotein</keyword>
<evidence type="ECO:0000256" key="6">
    <source>
        <dbReference type="ARBA" id="ARBA00022630"/>
    </source>
</evidence>
<dbReference type="Proteomes" id="UP000265419">
    <property type="component" value="Unassembled WGS sequence"/>
</dbReference>
<name>A0A399JBH5_9MICC</name>
<comment type="catalytic activity">
    <reaction evidence="12">
        <text>L-aspartate + O2 = iminosuccinate + H2O2</text>
        <dbReference type="Rhea" id="RHEA:25876"/>
        <dbReference type="ChEBI" id="CHEBI:15379"/>
        <dbReference type="ChEBI" id="CHEBI:16240"/>
        <dbReference type="ChEBI" id="CHEBI:29991"/>
        <dbReference type="ChEBI" id="CHEBI:77875"/>
        <dbReference type="EC" id="1.4.3.16"/>
    </reaction>
    <physiologicalReaction direction="left-to-right" evidence="12">
        <dbReference type="Rhea" id="RHEA:25877"/>
    </physiologicalReaction>
</comment>
<evidence type="ECO:0000313" key="16">
    <source>
        <dbReference type="Proteomes" id="UP000265419"/>
    </source>
</evidence>
<evidence type="ECO:0000256" key="11">
    <source>
        <dbReference type="ARBA" id="ARBA00030386"/>
    </source>
</evidence>
<dbReference type="InterPro" id="IPR027477">
    <property type="entry name" value="Succ_DH/fumarate_Rdtase_cat_sf"/>
</dbReference>
<dbReference type="InterPro" id="IPR005288">
    <property type="entry name" value="NadB"/>
</dbReference>
<dbReference type="InterPro" id="IPR003953">
    <property type="entry name" value="FAD-dep_OxRdtase_2_FAD-bd"/>
</dbReference>
<dbReference type="PANTHER" id="PTHR42716">
    <property type="entry name" value="L-ASPARTATE OXIDASE"/>
    <property type="match status" value="1"/>
</dbReference>
<evidence type="ECO:0000256" key="10">
    <source>
        <dbReference type="ARBA" id="ARBA00029426"/>
    </source>
</evidence>
<evidence type="ECO:0000256" key="1">
    <source>
        <dbReference type="ARBA" id="ARBA00001974"/>
    </source>
</evidence>
<sequence length="529" mass="53273">MSAIVVVGGGLAGLTAALAGVEAGHEVTLLDDGAFRSSASVQAQGGFSAVTAAGLAAGDSVASHVADTLEAGARHGDPAVAAAVCAAAEEHVGTLTRWGTVWDTEADGTVSLTREAAHAASRILHVGGDATGAGIVEALRRRAEALGAEGRLRLDGLEEAGALLLEGGAVAGVAGAHGGLLGADAVILASGGISGAYGTRTSRFANPGDAAALAWRAGAVLADAEMVQFHPTYCAEAGFMVSEALRGEGAVLRDATGRRFMLEIDERAELAPRDVVARGVARAQGGAWLDASPIVEREGRGFLARRFPTITATLAQAGLDLERAPIPVRPAQHYWMGGVAVDAHARSTVPGLLVAGEASRTGLHGANRLASNSLLEAVHTGLAAVATVSAGLHREPATLRLGAPVPLELEDRRGAPLATVRTLADRHLGVEREAAGLSASLVALDPATEGLGAERDPSCASSEALTARLIAHSAQLRPGPLGAHHRLDAAGEARPGATVTLVNPHPATRRATTAPGAAAGMSDPRKVPA</sequence>
<keyword evidence="16" id="KW-1185">Reference proteome</keyword>
<dbReference type="PANTHER" id="PTHR42716:SF2">
    <property type="entry name" value="L-ASPARTATE OXIDASE, CHLOROPLASTIC"/>
    <property type="match status" value="1"/>
</dbReference>
<evidence type="ECO:0000256" key="5">
    <source>
        <dbReference type="ARBA" id="ARBA00021901"/>
    </source>
</evidence>
<proteinExistence type="inferred from homology"/>
<feature type="compositionally biased region" description="Low complexity" evidence="13">
    <location>
        <begin position="509"/>
        <end position="520"/>
    </location>
</feature>
<accession>A0A399JBH5</accession>
<keyword evidence="8" id="KW-0274">FAD</keyword>
<evidence type="ECO:0000256" key="3">
    <source>
        <dbReference type="ARBA" id="ARBA00008562"/>
    </source>
</evidence>
<dbReference type="PRINTS" id="PR00368">
    <property type="entry name" value="FADPNR"/>
</dbReference>
<feature type="region of interest" description="Disordered" evidence="13">
    <location>
        <begin position="507"/>
        <end position="529"/>
    </location>
</feature>